<dbReference type="Proteomes" id="UP000182135">
    <property type="component" value="Unassembled WGS sequence"/>
</dbReference>
<dbReference type="SUPFAM" id="SSF141571">
    <property type="entry name" value="Pentapeptide repeat-like"/>
    <property type="match status" value="1"/>
</dbReference>
<dbReference type="PANTHER" id="PTHR42999:SF1">
    <property type="entry name" value="PENTAPEPTIDE REPEAT-CONTAINING PROTEIN"/>
    <property type="match status" value="1"/>
</dbReference>
<dbReference type="Pfam" id="PF13599">
    <property type="entry name" value="Pentapeptide_4"/>
    <property type="match status" value="1"/>
</dbReference>
<sequence>MSTKSKVQKPKFIDEFEEVDKIYRNDYLDKIQNKLIKNCTTSEISEKGVEIDSCIFKNVVFEECEFPNIDIIDCRFENCDLSNVMFSNSSMKRVEFVGCKLIGAKFDESSLKDVLFENVIGKYVNFSFSKLQAVNIFESNFNEGTFQEVKHKALTFIDTDLRDGYFNGTSLSKIDFTTCDINGINVDIRDLRGAIVTPMQGLELTRLLGLEIK</sequence>
<proteinExistence type="predicted"/>
<dbReference type="InterPro" id="IPR052949">
    <property type="entry name" value="PA_immunity-related"/>
</dbReference>
<dbReference type="Gene3D" id="2.160.20.80">
    <property type="entry name" value="E3 ubiquitin-protein ligase SopA"/>
    <property type="match status" value="1"/>
</dbReference>
<evidence type="ECO:0000313" key="2">
    <source>
        <dbReference type="Proteomes" id="UP000182135"/>
    </source>
</evidence>
<keyword evidence="2" id="KW-1185">Reference proteome</keyword>
<dbReference type="OrthoDB" id="67652at2"/>
<dbReference type="PANTHER" id="PTHR42999">
    <property type="entry name" value="ANTIBIOTIC RESISTANCE PROTEIN MCBG"/>
    <property type="match status" value="1"/>
</dbReference>
<name>A0A1I2L646_9CLOT</name>
<dbReference type="STRING" id="1529.SAMN04487885_108146"/>
<organism evidence="1 2">
    <name type="scientific">Clostridium cadaveris</name>
    <dbReference type="NCBI Taxonomy" id="1529"/>
    <lineage>
        <taxon>Bacteria</taxon>
        <taxon>Bacillati</taxon>
        <taxon>Bacillota</taxon>
        <taxon>Clostridia</taxon>
        <taxon>Eubacteriales</taxon>
        <taxon>Clostridiaceae</taxon>
        <taxon>Clostridium</taxon>
    </lineage>
</organism>
<gene>
    <name evidence="1" type="ORF">SAMN04487885_108146</name>
</gene>
<accession>A0A1I2L646</accession>
<dbReference type="RefSeq" id="WP_074845257.1">
    <property type="nucleotide sequence ID" value="NZ_BAAACD010000020.1"/>
</dbReference>
<protein>
    <submittedName>
        <fullName evidence="1">Uncharacterized protein YjbI, contains pentapeptide repeats</fullName>
    </submittedName>
</protein>
<dbReference type="EMBL" id="FOOE01000008">
    <property type="protein sequence ID" value="SFF73960.1"/>
    <property type="molecule type" value="Genomic_DNA"/>
</dbReference>
<evidence type="ECO:0000313" key="1">
    <source>
        <dbReference type="EMBL" id="SFF73960.1"/>
    </source>
</evidence>
<dbReference type="AlphaFoldDB" id="A0A1I2L646"/>
<dbReference type="eggNOG" id="COG1357">
    <property type="taxonomic scope" value="Bacteria"/>
</dbReference>
<dbReference type="InterPro" id="IPR001646">
    <property type="entry name" value="5peptide_repeat"/>
</dbReference>
<reference evidence="1 2" key="1">
    <citation type="submission" date="2016-10" db="EMBL/GenBank/DDBJ databases">
        <authorList>
            <person name="de Groot N.N."/>
        </authorList>
    </citation>
    <scope>NUCLEOTIDE SEQUENCE [LARGE SCALE GENOMIC DNA]</scope>
    <source>
        <strain evidence="1 2">NLAE-zl-G419</strain>
    </source>
</reference>